<evidence type="ECO:0000256" key="3">
    <source>
        <dbReference type="ARBA" id="ARBA00023163"/>
    </source>
</evidence>
<dbReference type="EMBL" id="JBHSBA010000015">
    <property type="protein sequence ID" value="MFC4127774.1"/>
    <property type="molecule type" value="Genomic_DNA"/>
</dbReference>
<keyword evidence="1" id="KW-0805">Transcription regulation</keyword>
<dbReference type="SMART" id="SM00346">
    <property type="entry name" value="HTH_ICLR"/>
    <property type="match status" value="1"/>
</dbReference>
<dbReference type="RefSeq" id="WP_378553468.1">
    <property type="nucleotide sequence ID" value="NZ_JBHSBA010000015.1"/>
</dbReference>
<dbReference type="PANTHER" id="PTHR30136:SF35">
    <property type="entry name" value="HTH-TYPE TRANSCRIPTIONAL REGULATOR RV1719"/>
    <property type="match status" value="1"/>
</dbReference>
<evidence type="ECO:0000313" key="6">
    <source>
        <dbReference type="EMBL" id="MFC4127774.1"/>
    </source>
</evidence>
<protein>
    <submittedName>
        <fullName evidence="6">Helix-turn-helix domain-containing protein</fullName>
    </submittedName>
</protein>
<evidence type="ECO:0000259" key="5">
    <source>
        <dbReference type="PROSITE" id="PS51078"/>
    </source>
</evidence>
<keyword evidence="7" id="KW-1185">Reference proteome</keyword>
<reference evidence="7" key="1">
    <citation type="journal article" date="2019" name="Int. J. Syst. Evol. Microbiol.">
        <title>The Global Catalogue of Microorganisms (GCM) 10K type strain sequencing project: providing services to taxonomists for standard genome sequencing and annotation.</title>
        <authorList>
            <consortium name="The Broad Institute Genomics Platform"/>
            <consortium name="The Broad Institute Genome Sequencing Center for Infectious Disease"/>
            <person name="Wu L."/>
            <person name="Ma J."/>
        </authorList>
    </citation>
    <scope>NUCLEOTIDE SEQUENCE [LARGE SCALE GENOMIC DNA]</scope>
    <source>
        <strain evidence="7">CGMCC 4.7204</strain>
    </source>
</reference>
<comment type="caution">
    <text evidence="6">The sequence shown here is derived from an EMBL/GenBank/DDBJ whole genome shotgun (WGS) entry which is preliminary data.</text>
</comment>
<evidence type="ECO:0000259" key="4">
    <source>
        <dbReference type="PROSITE" id="PS51077"/>
    </source>
</evidence>
<dbReference type="PROSITE" id="PS51077">
    <property type="entry name" value="HTH_ICLR"/>
    <property type="match status" value="1"/>
</dbReference>
<dbReference type="InterPro" id="IPR050707">
    <property type="entry name" value="HTH_MetabolicPath_Reg"/>
</dbReference>
<keyword evidence="3" id="KW-0804">Transcription</keyword>
<dbReference type="InterPro" id="IPR029016">
    <property type="entry name" value="GAF-like_dom_sf"/>
</dbReference>
<dbReference type="InterPro" id="IPR005471">
    <property type="entry name" value="Tscrpt_reg_IclR_N"/>
</dbReference>
<dbReference type="PANTHER" id="PTHR30136">
    <property type="entry name" value="HELIX-TURN-HELIX TRANSCRIPTIONAL REGULATOR, ICLR FAMILY"/>
    <property type="match status" value="1"/>
</dbReference>
<evidence type="ECO:0000256" key="2">
    <source>
        <dbReference type="ARBA" id="ARBA00023125"/>
    </source>
</evidence>
<dbReference type="Pfam" id="PF09339">
    <property type="entry name" value="HTH_IclR"/>
    <property type="match status" value="1"/>
</dbReference>
<dbReference type="InterPro" id="IPR036390">
    <property type="entry name" value="WH_DNA-bd_sf"/>
</dbReference>
<dbReference type="InterPro" id="IPR036388">
    <property type="entry name" value="WH-like_DNA-bd_sf"/>
</dbReference>
<keyword evidence="2" id="KW-0238">DNA-binding</keyword>
<evidence type="ECO:0000256" key="1">
    <source>
        <dbReference type="ARBA" id="ARBA00023015"/>
    </source>
</evidence>
<dbReference type="SUPFAM" id="SSF46785">
    <property type="entry name" value="Winged helix' DNA-binding domain"/>
    <property type="match status" value="1"/>
</dbReference>
<evidence type="ECO:0000313" key="7">
    <source>
        <dbReference type="Proteomes" id="UP001595767"/>
    </source>
</evidence>
<feature type="domain" description="IclR-ED" evidence="5">
    <location>
        <begin position="74"/>
        <end position="298"/>
    </location>
</feature>
<dbReference type="Gene3D" id="3.30.450.40">
    <property type="match status" value="1"/>
</dbReference>
<accession>A0ABV8LAE2</accession>
<organism evidence="6 7">
    <name type="scientific">Nocardia rhizosphaerae</name>
    <dbReference type="NCBI Taxonomy" id="1691571"/>
    <lineage>
        <taxon>Bacteria</taxon>
        <taxon>Bacillati</taxon>
        <taxon>Actinomycetota</taxon>
        <taxon>Actinomycetes</taxon>
        <taxon>Mycobacteriales</taxon>
        <taxon>Nocardiaceae</taxon>
        <taxon>Nocardia</taxon>
    </lineage>
</organism>
<name>A0ABV8LAE2_9NOCA</name>
<proteinExistence type="predicted"/>
<feature type="domain" description="HTH iclR-type" evidence="4">
    <location>
        <begin position="12"/>
        <end position="73"/>
    </location>
</feature>
<sequence>MSERTGETARQSPPTDRVVAVVEYLAALGKPTAAADLADGLGLSRSTVGAILSSLCSHRWVSRLPDLRYTIGPAVFATAARARAASDRPADLVALLDGLAARVGCGAALSLVDAGQLVFVAVTRGLGRIPAGVEVGLRLPLQAPAGAAVVAFADPAVQRQWLDTAPAGRRDELGQGLAQIAERGVAVWGARVADLPRIDVLGRVIAHLSADTANQPLRDEVHALMVQTSGHLHPAPALDADAPLPISYLSAPVFDRQARPLWELQIGPLRPSVPLAERTHYIAELVSTAKELGDYVSGD</sequence>
<dbReference type="Proteomes" id="UP001595767">
    <property type="component" value="Unassembled WGS sequence"/>
</dbReference>
<dbReference type="Gene3D" id="1.10.10.10">
    <property type="entry name" value="Winged helix-like DNA-binding domain superfamily/Winged helix DNA-binding domain"/>
    <property type="match status" value="1"/>
</dbReference>
<dbReference type="PROSITE" id="PS51078">
    <property type="entry name" value="ICLR_ED"/>
    <property type="match status" value="1"/>
</dbReference>
<gene>
    <name evidence="6" type="ORF">ACFOW8_22870</name>
</gene>
<dbReference type="SUPFAM" id="SSF55781">
    <property type="entry name" value="GAF domain-like"/>
    <property type="match status" value="1"/>
</dbReference>
<dbReference type="InterPro" id="IPR014757">
    <property type="entry name" value="Tscrpt_reg_IclR_C"/>
</dbReference>